<evidence type="ECO:0000313" key="2">
    <source>
        <dbReference type="Proteomes" id="UP000242381"/>
    </source>
</evidence>
<protein>
    <submittedName>
        <fullName evidence="1">Uncharacterized protein</fullName>
    </submittedName>
</protein>
<accession>A0A1X0RKD4</accession>
<dbReference type="AlphaFoldDB" id="A0A1X0RKD4"/>
<feature type="non-terminal residue" evidence="1">
    <location>
        <position position="91"/>
    </location>
</feature>
<sequence>MVVQLPIHQLLRQRHLQKLNHIRSWGAMATVGVVNIDVRVPQVNKRIKVAGGRKRKATDTKKVGKKGTTTGHYLNFLKGTLDQLDKYPELK</sequence>
<dbReference type="Proteomes" id="UP000242381">
    <property type="component" value="Unassembled WGS sequence"/>
</dbReference>
<evidence type="ECO:0000313" key="1">
    <source>
        <dbReference type="EMBL" id="ORE12485.1"/>
    </source>
</evidence>
<gene>
    <name evidence="1" type="ORF">BCV71DRAFT_87468</name>
</gene>
<name>A0A1X0RKD4_RHIZD</name>
<organism evidence="1 2">
    <name type="scientific">Rhizopus microsporus</name>
    <dbReference type="NCBI Taxonomy" id="58291"/>
    <lineage>
        <taxon>Eukaryota</taxon>
        <taxon>Fungi</taxon>
        <taxon>Fungi incertae sedis</taxon>
        <taxon>Mucoromycota</taxon>
        <taxon>Mucoromycotina</taxon>
        <taxon>Mucoromycetes</taxon>
        <taxon>Mucorales</taxon>
        <taxon>Mucorineae</taxon>
        <taxon>Rhizopodaceae</taxon>
        <taxon>Rhizopus</taxon>
    </lineage>
</organism>
<dbReference type="EMBL" id="KV921656">
    <property type="protein sequence ID" value="ORE12485.1"/>
    <property type="molecule type" value="Genomic_DNA"/>
</dbReference>
<proteinExistence type="predicted"/>
<reference evidence="1 2" key="1">
    <citation type="journal article" date="2016" name="Proc. Natl. Acad. Sci. U.S.A.">
        <title>Lipid metabolic changes in an early divergent fungus govern the establishment of a mutualistic symbiosis with endobacteria.</title>
        <authorList>
            <person name="Lastovetsky O.A."/>
            <person name="Gaspar M.L."/>
            <person name="Mondo S.J."/>
            <person name="LaButti K.M."/>
            <person name="Sandor L."/>
            <person name="Grigoriev I.V."/>
            <person name="Henry S.A."/>
            <person name="Pawlowska T.E."/>
        </authorList>
    </citation>
    <scope>NUCLEOTIDE SEQUENCE [LARGE SCALE GENOMIC DNA]</scope>
    <source>
        <strain evidence="1 2">ATCC 11559</strain>
    </source>
</reference>